<evidence type="ECO:0000256" key="7">
    <source>
        <dbReference type="SAM" id="Phobius"/>
    </source>
</evidence>
<gene>
    <name evidence="9" type="ORF">PCON_04596</name>
</gene>
<dbReference type="Gene3D" id="1.20.1250.20">
    <property type="entry name" value="MFS general substrate transporter like domains"/>
    <property type="match status" value="1"/>
</dbReference>
<feature type="region of interest" description="Disordered" evidence="6">
    <location>
        <begin position="1"/>
        <end position="24"/>
    </location>
</feature>
<evidence type="ECO:0000256" key="5">
    <source>
        <dbReference type="ARBA" id="ARBA00023136"/>
    </source>
</evidence>
<feature type="transmembrane region" description="Helical" evidence="7">
    <location>
        <begin position="360"/>
        <end position="377"/>
    </location>
</feature>
<feature type="transmembrane region" description="Helical" evidence="7">
    <location>
        <begin position="551"/>
        <end position="572"/>
    </location>
</feature>
<feature type="transmembrane region" description="Helical" evidence="7">
    <location>
        <begin position="483"/>
        <end position="503"/>
    </location>
</feature>
<dbReference type="PRINTS" id="PR01036">
    <property type="entry name" value="TCRTETB"/>
</dbReference>
<evidence type="ECO:0000256" key="6">
    <source>
        <dbReference type="SAM" id="MobiDB-lite"/>
    </source>
</evidence>
<dbReference type="STRING" id="1076935.U4LSH3"/>
<feature type="transmembrane region" description="Helical" evidence="7">
    <location>
        <begin position="275"/>
        <end position="294"/>
    </location>
</feature>
<feature type="transmembrane region" description="Helical" evidence="7">
    <location>
        <begin position="216"/>
        <end position="237"/>
    </location>
</feature>
<feature type="compositionally biased region" description="Polar residues" evidence="6">
    <location>
        <begin position="1"/>
        <end position="11"/>
    </location>
</feature>
<feature type="transmembrane region" description="Helical" evidence="7">
    <location>
        <begin position="155"/>
        <end position="174"/>
    </location>
</feature>
<evidence type="ECO:0000256" key="4">
    <source>
        <dbReference type="ARBA" id="ARBA00022989"/>
    </source>
</evidence>
<evidence type="ECO:0000256" key="2">
    <source>
        <dbReference type="ARBA" id="ARBA00022448"/>
    </source>
</evidence>
<evidence type="ECO:0000313" key="10">
    <source>
        <dbReference type="Proteomes" id="UP000018144"/>
    </source>
</evidence>
<dbReference type="GO" id="GO:0005886">
    <property type="term" value="C:plasma membrane"/>
    <property type="evidence" value="ECO:0007669"/>
    <property type="project" value="TreeGrafter"/>
</dbReference>
<feature type="transmembrane region" description="Helical" evidence="7">
    <location>
        <begin position="244"/>
        <end position="269"/>
    </location>
</feature>
<feature type="transmembrane region" description="Helical" evidence="7">
    <location>
        <begin position="458"/>
        <end position="477"/>
    </location>
</feature>
<dbReference type="CDD" id="cd17323">
    <property type="entry name" value="MFS_Tpo1_MDR_like"/>
    <property type="match status" value="1"/>
</dbReference>
<sequence>MDPQAQASPPRNSLESSSDHEELSKLEQLSRRFTSVEVLTRNAPAGKISVPRHVHLRQGTRGHTFLELSPLFSGSLWGRGGTPRDGFFPSDNEITTDSESGFCDPPAPYHSFSKGKKLGLAYLVSLAAVFSPLSSNIYFPALNNISAELNTAPDLIALSITIYMVFQGLAPSFWGPLADKYGRRPIFISTLIVYLGANVGLALSKNYATLMVFRGIQAVGSSATIAVGAGTIGDIAMAGERGGLLGIFSGIRMFGQAFGPVIGGCLTQYWGFRSIFYFLLIFASLVVVIIAFFLPETLQRIAGDGTIPLTGVHKPLIENFRKKKDVEEGKPRDVEKPRAAAPVSFKTFLESFKLLFEKDVFITLLFGSIIYAVWSMVTSSTSNLFKKEYHLSDIEIGLVFLPNGLGCVIGSFVTGRLLDLSYRSAANKFRNAQSPPIDVDVELTQQKYPDFPLEHARLVHTWWLAFVFCACTAAYGWTVEYAIAIPLILQFLIAFSATSIFNINSTLMIDLYPSKPASATAINNLMRCTVGAIGVSVVEKMAAAIRDGTTFTVLSGVAAASVSLVWLQWVWGPMWRKERMDRLARKEALALAEADESEGENLKEKA</sequence>
<dbReference type="eggNOG" id="KOG0255">
    <property type="taxonomic scope" value="Eukaryota"/>
</dbReference>
<dbReference type="Gene3D" id="1.20.1720.10">
    <property type="entry name" value="Multidrug resistance protein D"/>
    <property type="match status" value="1"/>
</dbReference>
<dbReference type="GO" id="GO:0022857">
    <property type="term" value="F:transmembrane transporter activity"/>
    <property type="evidence" value="ECO:0007669"/>
    <property type="project" value="InterPro"/>
</dbReference>
<dbReference type="Proteomes" id="UP000018144">
    <property type="component" value="Unassembled WGS sequence"/>
</dbReference>
<name>U4LSH3_PYROM</name>
<keyword evidence="10" id="KW-1185">Reference proteome</keyword>
<evidence type="ECO:0000259" key="8">
    <source>
        <dbReference type="PROSITE" id="PS50850"/>
    </source>
</evidence>
<dbReference type="EMBL" id="HF936663">
    <property type="protein sequence ID" value="CCX34920.1"/>
    <property type="molecule type" value="Genomic_DNA"/>
</dbReference>
<organism evidence="9 10">
    <name type="scientific">Pyronema omphalodes (strain CBS 100304)</name>
    <name type="common">Pyronema confluens</name>
    <dbReference type="NCBI Taxonomy" id="1076935"/>
    <lineage>
        <taxon>Eukaryota</taxon>
        <taxon>Fungi</taxon>
        <taxon>Dikarya</taxon>
        <taxon>Ascomycota</taxon>
        <taxon>Pezizomycotina</taxon>
        <taxon>Pezizomycetes</taxon>
        <taxon>Pezizales</taxon>
        <taxon>Pyronemataceae</taxon>
        <taxon>Pyronema</taxon>
    </lineage>
</organism>
<dbReference type="PROSITE" id="PS50850">
    <property type="entry name" value="MFS"/>
    <property type="match status" value="1"/>
</dbReference>
<evidence type="ECO:0000256" key="1">
    <source>
        <dbReference type="ARBA" id="ARBA00004141"/>
    </source>
</evidence>
<protein>
    <submittedName>
        <fullName evidence="9">Similar to Probable transporter AQR1 acc. no. P53943</fullName>
    </submittedName>
</protein>
<feature type="transmembrane region" description="Helical" evidence="7">
    <location>
        <begin position="186"/>
        <end position="204"/>
    </location>
</feature>
<evidence type="ECO:0000256" key="3">
    <source>
        <dbReference type="ARBA" id="ARBA00022692"/>
    </source>
</evidence>
<dbReference type="OMA" id="TEREYCQ"/>
<reference evidence="9 10" key="1">
    <citation type="journal article" date="2013" name="PLoS Genet.">
        <title>The genome and development-dependent transcriptomes of Pyronema confluens: a window into fungal evolution.</title>
        <authorList>
            <person name="Traeger S."/>
            <person name="Altegoer F."/>
            <person name="Freitag M."/>
            <person name="Gabaldon T."/>
            <person name="Kempken F."/>
            <person name="Kumar A."/>
            <person name="Marcet-Houben M."/>
            <person name="Poggeler S."/>
            <person name="Stajich J.E."/>
            <person name="Nowrousian M."/>
        </authorList>
    </citation>
    <scope>NUCLEOTIDE SEQUENCE [LARGE SCALE GENOMIC DNA]</scope>
    <source>
        <strain evidence="10">CBS 100304</strain>
        <tissue evidence="9">Vegetative mycelium</tissue>
    </source>
</reference>
<dbReference type="OrthoDB" id="440553at2759"/>
<dbReference type="SUPFAM" id="SSF103473">
    <property type="entry name" value="MFS general substrate transporter"/>
    <property type="match status" value="1"/>
</dbReference>
<feature type="transmembrane region" description="Helical" evidence="7">
    <location>
        <begin position="120"/>
        <end position="139"/>
    </location>
</feature>
<keyword evidence="5 7" id="KW-0472">Membrane</keyword>
<dbReference type="AlphaFoldDB" id="U4LSH3"/>
<dbReference type="Pfam" id="PF07690">
    <property type="entry name" value="MFS_1"/>
    <property type="match status" value="1"/>
</dbReference>
<dbReference type="InterPro" id="IPR020846">
    <property type="entry name" value="MFS_dom"/>
</dbReference>
<dbReference type="PANTHER" id="PTHR23502:SF26">
    <property type="entry name" value="MAJOR FACILITATOR SUPERFAMILY (MFS) PROFILE DOMAIN-CONTAINING PROTEIN"/>
    <property type="match status" value="1"/>
</dbReference>
<keyword evidence="4 7" id="KW-1133">Transmembrane helix</keyword>
<dbReference type="InterPro" id="IPR011701">
    <property type="entry name" value="MFS"/>
</dbReference>
<dbReference type="PANTHER" id="PTHR23502">
    <property type="entry name" value="MAJOR FACILITATOR SUPERFAMILY"/>
    <property type="match status" value="1"/>
</dbReference>
<keyword evidence="3 7" id="KW-0812">Transmembrane</keyword>
<dbReference type="InterPro" id="IPR036259">
    <property type="entry name" value="MFS_trans_sf"/>
</dbReference>
<proteinExistence type="predicted"/>
<feature type="domain" description="Major facilitator superfamily (MFS) profile" evidence="8">
    <location>
        <begin position="120"/>
        <end position="573"/>
    </location>
</feature>
<feature type="transmembrane region" description="Helical" evidence="7">
    <location>
        <begin position="397"/>
        <end position="418"/>
    </location>
</feature>
<comment type="subcellular location">
    <subcellularLocation>
        <location evidence="1">Membrane</location>
        <topology evidence="1">Multi-pass membrane protein</topology>
    </subcellularLocation>
</comment>
<keyword evidence="2" id="KW-0813">Transport</keyword>
<dbReference type="FunFam" id="1.20.1720.10:FF:000009">
    <property type="entry name" value="MFS multidrug transporter"/>
    <property type="match status" value="1"/>
</dbReference>
<evidence type="ECO:0000313" key="9">
    <source>
        <dbReference type="EMBL" id="CCX34920.1"/>
    </source>
</evidence>
<accession>U4LSH3</accession>